<dbReference type="EMBL" id="LHQQ01000058">
    <property type="protein sequence ID" value="KOS44584.1"/>
    <property type="molecule type" value="Genomic_DNA"/>
</dbReference>
<dbReference type="Proteomes" id="UP000037696">
    <property type="component" value="Unassembled WGS sequence"/>
</dbReference>
<name>A0A0M8PAF5_9EURO</name>
<comment type="caution">
    <text evidence="1">The sequence shown here is derived from an EMBL/GenBank/DDBJ whole genome shotgun (WGS) entry which is preliminary data.</text>
</comment>
<dbReference type="AlphaFoldDB" id="A0A0M8PAF5"/>
<gene>
    <name evidence="1" type="ORF">ACN38_g4512</name>
</gene>
<accession>A0A0M8PAF5</accession>
<proteinExistence type="predicted"/>
<sequence length="92" mass="10198">MLQGYSVSGSMPPPDENQCLMSDWDMASLGPKQEPRFLLWSSGKYAVFIPTLNAHSSLLSSFASKIIVCIPAMKGPQYVTPSNQGLWMIFRN</sequence>
<reference evidence="1 2" key="1">
    <citation type="submission" date="2015-08" db="EMBL/GenBank/DDBJ databases">
        <title>Genome sequencing of Penicillium nordicum.</title>
        <authorList>
            <person name="Nguyen H.D."/>
            <person name="Seifert K.A."/>
        </authorList>
    </citation>
    <scope>NUCLEOTIDE SEQUENCE [LARGE SCALE GENOMIC DNA]</scope>
    <source>
        <strain evidence="1 2">DAOMC 185683</strain>
    </source>
</reference>
<evidence type="ECO:0000313" key="1">
    <source>
        <dbReference type="EMBL" id="KOS44584.1"/>
    </source>
</evidence>
<evidence type="ECO:0000313" key="2">
    <source>
        <dbReference type="Proteomes" id="UP000037696"/>
    </source>
</evidence>
<protein>
    <submittedName>
        <fullName evidence="1">Uncharacterized protein</fullName>
    </submittedName>
</protein>
<keyword evidence="2" id="KW-1185">Reference proteome</keyword>
<organism evidence="1 2">
    <name type="scientific">Penicillium nordicum</name>
    <dbReference type="NCBI Taxonomy" id="229535"/>
    <lineage>
        <taxon>Eukaryota</taxon>
        <taxon>Fungi</taxon>
        <taxon>Dikarya</taxon>
        <taxon>Ascomycota</taxon>
        <taxon>Pezizomycotina</taxon>
        <taxon>Eurotiomycetes</taxon>
        <taxon>Eurotiomycetidae</taxon>
        <taxon>Eurotiales</taxon>
        <taxon>Aspergillaceae</taxon>
        <taxon>Penicillium</taxon>
    </lineage>
</organism>